<sequence length="247" mass="28054">MLLDKLVNSLLFLISFHRLTVSAKLPLIFPPTSPTRTQFMNALQWLAGIGIPLEDLEYEALTTGYVLKAEYFLPYNVEQLKQQTPLPITVRKLNNQKTRSKHFSVAVDELAVNSTATVSSRGNQNYRSSYRWAMYKGLEILTQRLGLGGRDCVMKSICEVAEAPFHYYNGLFAELFYILLTPSSSREKLSSYEDNEYFQAEYLGRSGANCHLAFSSCPKSLLACITKRQETLTQVRLNTIIINMNVK</sequence>
<dbReference type="STRING" id="7395.A0A1A9VQF0"/>
<protein>
    <submittedName>
        <fullName evidence="2">Uncharacterized protein</fullName>
    </submittedName>
</protein>
<dbReference type="PANTHER" id="PTHR21398:SF21">
    <property type="entry name" value="AGAP004005-PA"/>
    <property type="match status" value="1"/>
</dbReference>
<name>A0A1A9VQF0_GLOAU</name>
<evidence type="ECO:0000256" key="1">
    <source>
        <dbReference type="SAM" id="SignalP"/>
    </source>
</evidence>
<organism evidence="2 3">
    <name type="scientific">Glossina austeni</name>
    <name type="common">Savannah tsetse fly</name>
    <dbReference type="NCBI Taxonomy" id="7395"/>
    <lineage>
        <taxon>Eukaryota</taxon>
        <taxon>Metazoa</taxon>
        <taxon>Ecdysozoa</taxon>
        <taxon>Arthropoda</taxon>
        <taxon>Hexapoda</taxon>
        <taxon>Insecta</taxon>
        <taxon>Pterygota</taxon>
        <taxon>Neoptera</taxon>
        <taxon>Endopterygota</taxon>
        <taxon>Diptera</taxon>
        <taxon>Brachycera</taxon>
        <taxon>Muscomorpha</taxon>
        <taxon>Hippoboscoidea</taxon>
        <taxon>Glossinidae</taxon>
        <taxon>Glossina</taxon>
    </lineage>
</organism>
<accession>A0A1A9VQF0</accession>
<evidence type="ECO:0000313" key="3">
    <source>
        <dbReference type="Proteomes" id="UP000078200"/>
    </source>
</evidence>
<evidence type="ECO:0000313" key="2">
    <source>
        <dbReference type="EnsemblMetazoa" id="GAUT044320-PA"/>
    </source>
</evidence>
<dbReference type="PANTHER" id="PTHR21398">
    <property type="entry name" value="AGAP007094-PA"/>
    <property type="match status" value="1"/>
</dbReference>
<dbReference type="Pfam" id="PF07841">
    <property type="entry name" value="DM4_12"/>
    <property type="match status" value="1"/>
</dbReference>
<keyword evidence="1" id="KW-0732">Signal</keyword>
<dbReference type="AlphaFoldDB" id="A0A1A9VQF0"/>
<reference evidence="2" key="1">
    <citation type="submission" date="2020-05" db="UniProtKB">
        <authorList>
            <consortium name="EnsemblMetazoa"/>
        </authorList>
    </citation>
    <scope>IDENTIFICATION</scope>
    <source>
        <strain evidence="2">TTRI</strain>
    </source>
</reference>
<proteinExistence type="predicted"/>
<feature type="signal peptide" evidence="1">
    <location>
        <begin position="1"/>
        <end position="22"/>
    </location>
</feature>
<feature type="chain" id="PRO_5008399563" evidence="1">
    <location>
        <begin position="23"/>
        <end position="247"/>
    </location>
</feature>
<dbReference type="Proteomes" id="UP000078200">
    <property type="component" value="Unassembled WGS sequence"/>
</dbReference>
<keyword evidence="3" id="KW-1185">Reference proteome</keyword>
<dbReference type="VEuPathDB" id="VectorBase:GAUT044320"/>
<dbReference type="InterPro" id="IPR006631">
    <property type="entry name" value="DM4_12"/>
</dbReference>
<dbReference type="EnsemblMetazoa" id="GAUT044320-RA">
    <property type="protein sequence ID" value="GAUT044320-PA"/>
    <property type="gene ID" value="GAUT044320"/>
</dbReference>
<dbReference type="SMART" id="SM00718">
    <property type="entry name" value="DM4_12"/>
    <property type="match status" value="1"/>
</dbReference>